<dbReference type="GO" id="GO:0061025">
    <property type="term" value="P:membrane fusion"/>
    <property type="evidence" value="ECO:0007669"/>
    <property type="project" value="TreeGrafter"/>
</dbReference>
<dbReference type="PANTHER" id="PTHR23333:SF20">
    <property type="entry name" value="NSFL1 COFACTOR P47"/>
    <property type="match status" value="1"/>
</dbReference>
<dbReference type="GO" id="GO:0000045">
    <property type="term" value="P:autophagosome assembly"/>
    <property type="evidence" value="ECO:0007669"/>
    <property type="project" value="TreeGrafter"/>
</dbReference>
<feature type="domain" description="SEP" evidence="3">
    <location>
        <begin position="196"/>
        <end position="261"/>
    </location>
</feature>
<dbReference type="GO" id="GO:0007030">
    <property type="term" value="P:Golgi organization"/>
    <property type="evidence" value="ECO:0007669"/>
    <property type="project" value="TreeGrafter"/>
</dbReference>
<dbReference type="Pfam" id="PF08059">
    <property type="entry name" value="SEP"/>
    <property type="match status" value="1"/>
</dbReference>
<comment type="caution">
    <text evidence="4">The sequence shown here is derived from an EMBL/GenBank/DDBJ whole genome shotgun (WGS) entry which is preliminary data.</text>
</comment>
<dbReference type="GO" id="GO:0043130">
    <property type="term" value="F:ubiquitin binding"/>
    <property type="evidence" value="ECO:0007669"/>
    <property type="project" value="TreeGrafter"/>
</dbReference>
<evidence type="ECO:0000256" key="1">
    <source>
        <dbReference type="SAM" id="MobiDB-lite"/>
    </source>
</evidence>
<dbReference type="GO" id="GO:0005634">
    <property type="term" value="C:nucleus"/>
    <property type="evidence" value="ECO:0007669"/>
    <property type="project" value="TreeGrafter"/>
</dbReference>
<evidence type="ECO:0000259" key="3">
    <source>
        <dbReference type="PROSITE" id="PS51399"/>
    </source>
</evidence>
<sequence>MSDDSTPSNTPGGGRSLGGGPVNEALPDSWTRPTPAPRVGRIGAWSSPSSGTSTGGGGGPRIASLRDIAPAPSTRRQPAPAAHNSDDSEGDDDDDDEDDDADKPPEHLFAGGERSALSVENPDAPRNRNRSNVPGGDLVRGLLRRAAEAGAAPILPAGSSAAGSIFSGGGHTLGSDDIPSTFVPDPNAPAPDALPRARRLIIFWRDGFTVEDSRLMRYDNPEDAALLSALNEGLAPPALLNLAPGQPVEMLVDKRTHMDYVPPPGGVRWGGGAGVRLGAPVPGEASGSGSGGSTSMPGAFEESEKGQGGGGQGQGVGGQGGAEVPKVDETQPVAQVQVRLADGGRLLARLNPTHTVADLRAVIDATHPGAAPYTLHTTFPTRELSAAQAIGEGRAGLGGSVVVQRRG</sequence>
<feature type="compositionally biased region" description="Gly residues" evidence="1">
    <location>
        <begin position="306"/>
        <end position="321"/>
    </location>
</feature>
<dbReference type="CDD" id="cd01770">
    <property type="entry name" value="UBX_UBXN2"/>
    <property type="match status" value="1"/>
</dbReference>
<dbReference type="InterPro" id="IPR029071">
    <property type="entry name" value="Ubiquitin-like_domsf"/>
</dbReference>
<dbReference type="SUPFAM" id="SSF102848">
    <property type="entry name" value="NSFL1 (p97 ATPase) cofactor p47, SEP domain"/>
    <property type="match status" value="1"/>
</dbReference>
<name>A0AAD7EGQ4_9AGAR</name>
<dbReference type="AlphaFoldDB" id="A0AAD7EGQ4"/>
<dbReference type="GO" id="GO:0043161">
    <property type="term" value="P:proteasome-mediated ubiquitin-dependent protein catabolic process"/>
    <property type="evidence" value="ECO:0007669"/>
    <property type="project" value="TreeGrafter"/>
</dbReference>
<proteinExistence type="predicted"/>
<feature type="region of interest" description="Disordered" evidence="1">
    <location>
        <begin position="277"/>
        <end position="330"/>
    </location>
</feature>
<evidence type="ECO:0000313" key="4">
    <source>
        <dbReference type="EMBL" id="KAJ7320773.1"/>
    </source>
</evidence>
<dbReference type="Gene3D" id="3.30.420.210">
    <property type="entry name" value="SEP domain"/>
    <property type="match status" value="1"/>
</dbReference>
<accession>A0AAD7EGQ4</accession>
<dbReference type="Gene3D" id="3.10.20.90">
    <property type="entry name" value="Phosphatidylinositol 3-kinase Catalytic Subunit, Chain A, domain 1"/>
    <property type="match status" value="1"/>
</dbReference>
<dbReference type="GO" id="GO:0005829">
    <property type="term" value="C:cytosol"/>
    <property type="evidence" value="ECO:0007669"/>
    <property type="project" value="TreeGrafter"/>
</dbReference>
<dbReference type="SMART" id="SM00166">
    <property type="entry name" value="UBX"/>
    <property type="match status" value="1"/>
</dbReference>
<feature type="compositionally biased region" description="Acidic residues" evidence="1">
    <location>
        <begin position="87"/>
        <end position="101"/>
    </location>
</feature>
<protein>
    <recommendedName>
        <fullName evidence="6">SEP-domain-containing protein</fullName>
    </recommendedName>
</protein>
<feature type="compositionally biased region" description="Polar residues" evidence="1">
    <location>
        <begin position="1"/>
        <end position="10"/>
    </location>
</feature>
<keyword evidence="5" id="KW-1185">Reference proteome</keyword>
<feature type="domain" description="UBX" evidence="2">
    <location>
        <begin position="329"/>
        <end position="382"/>
    </location>
</feature>
<evidence type="ECO:0008006" key="6">
    <source>
        <dbReference type="Google" id="ProtNLM"/>
    </source>
</evidence>
<dbReference type="PROSITE" id="PS50033">
    <property type="entry name" value="UBX"/>
    <property type="match status" value="1"/>
</dbReference>
<feature type="region of interest" description="Disordered" evidence="1">
    <location>
        <begin position="1"/>
        <end position="136"/>
    </location>
</feature>
<dbReference type="Proteomes" id="UP001218218">
    <property type="component" value="Unassembled WGS sequence"/>
</dbReference>
<dbReference type="EMBL" id="JARIHO010000053">
    <property type="protein sequence ID" value="KAJ7320773.1"/>
    <property type="molecule type" value="Genomic_DNA"/>
</dbReference>
<evidence type="ECO:0000313" key="5">
    <source>
        <dbReference type="Proteomes" id="UP001218218"/>
    </source>
</evidence>
<dbReference type="InterPro" id="IPR012989">
    <property type="entry name" value="SEP_domain"/>
</dbReference>
<gene>
    <name evidence="4" type="ORF">DFH08DRAFT_1086090</name>
</gene>
<feature type="compositionally biased region" description="Gly residues" evidence="1">
    <location>
        <begin position="11"/>
        <end position="21"/>
    </location>
</feature>
<evidence type="ECO:0000259" key="2">
    <source>
        <dbReference type="PROSITE" id="PS50033"/>
    </source>
</evidence>
<organism evidence="4 5">
    <name type="scientific">Mycena albidolilacea</name>
    <dbReference type="NCBI Taxonomy" id="1033008"/>
    <lineage>
        <taxon>Eukaryota</taxon>
        <taxon>Fungi</taxon>
        <taxon>Dikarya</taxon>
        <taxon>Basidiomycota</taxon>
        <taxon>Agaricomycotina</taxon>
        <taxon>Agaricomycetes</taxon>
        <taxon>Agaricomycetidae</taxon>
        <taxon>Agaricales</taxon>
        <taxon>Marasmiineae</taxon>
        <taxon>Mycenaceae</taxon>
        <taxon>Mycena</taxon>
    </lineage>
</organism>
<reference evidence="4" key="1">
    <citation type="submission" date="2023-03" db="EMBL/GenBank/DDBJ databases">
        <title>Massive genome expansion in bonnet fungi (Mycena s.s.) driven by repeated elements and novel gene families across ecological guilds.</title>
        <authorList>
            <consortium name="Lawrence Berkeley National Laboratory"/>
            <person name="Harder C.B."/>
            <person name="Miyauchi S."/>
            <person name="Viragh M."/>
            <person name="Kuo A."/>
            <person name="Thoen E."/>
            <person name="Andreopoulos B."/>
            <person name="Lu D."/>
            <person name="Skrede I."/>
            <person name="Drula E."/>
            <person name="Henrissat B."/>
            <person name="Morin E."/>
            <person name="Kohler A."/>
            <person name="Barry K."/>
            <person name="LaButti K."/>
            <person name="Morin E."/>
            <person name="Salamov A."/>
            <person name="Lipzen A."/>
            <person name="Mereny Z."/>
            <person name="Hegedus B."/>
            <person name="Baldrian P."/>
            <person name="Stursova M."/>
            <person name="Weitz H."/>
            <person name="Taylor A."/>
            <person name="Grigoriev I.V."/>
            <person name="Nagy L.G."/>
            <person name="Martin F."/>
            <person name="Kauserud H."/>
        </authorList>
    </citation>
    <scope>NUCLEOTIDE SEQUENCE</scope>
    <source>
        <strain evidence="4">CBHHK002</strain>
    </source>
</reference>
<dbReference type="GO" id="GO:0031468">
    <property type="term" value="P:nuclear membrane reassembly"/>
    <property type="evidence" value="ECO:0007669"/>
    <property type="project" value="TreeGrafter"/>
</dbReference>
<dbReference type="SMART" id="SM00553">
    <property type="entry name" value="SEP"/>
    <property type="match status" value="1"/>
</dbReference>
<dbReference type="PANTHER" id="PTHR23333">
    <property type="entry name" value="UBX DOMAIN CONTAINING PROTEIN"/>
    <property type="match status" value="1"/>
</dbReference>
<dbReference type="PROSITE" id="PS51399">
    <property type="entry name" value="SEP"/>
    <property type="match status" value="1"/>
</dbReference>
<dbReference type="Pfam" id="PF00789">
    <property type="entry name" value="UBX"/>
    <property type="match status" value="1"/>
</dbReference>
<dbReference type="InterPro" id="IPR036241">
    <property type="entry name" value="NSFL1C_SEP_dom_sf"/>
</dbReference>
<dbReference type="InterPro" id="IPR001012">
    <property type="entry name" value="UBX_dom"/>
</dbReference>
<dbReference type="SUPFAM" id="SSF54236">
    <property type="entry name" value="Ubiquitin-like"/>
    <property type="match status" value="1"/>
</dbReference>